<evidence type="ECO:0000313" key="8">
    <source>
        <dbReference type="EMBL" id="SUZ75848.1"/>
    </source>
</evidence>
<feature type="transmembrane region" description="Helical" evidence="7">
    <location>
        <begin position="229"/>
        <end position="260"/>
    </location>
</feature>
<feature type="transmembrane region" description="Helical" evidence="7">
    <location>
        <begin position="289"/>
        <end position="308"/>
    </location>
</feature>
<feature type="non-terminal residue" evidence="8">
    <location>
        <position position="1"/>
    </location>
</feature>
<feature type="region of interest" description="Disordered" evidence="6">
    <location>
        <begin position="328"/>
        <end position="360"/>
    </location>
</feature>
<dbReference type="PANTHER" id="PTHR30482:SF10">
    <property type="entry name" value="HIGH-AFFINITY BRANCHED-CHAIN AMINO ACID TRANSPORT PROTEIN BRAE"/>
    <property type="match status" value="1"/>
</dbReference>
<feature type="transmembrane region" description="Helical" evidence="7">
    <location>
        <begin position="199"/>
        <end position="223"/>
    </location>
</feature>
<evidence type="ECO:0008006" key="9">
    <source>
        <dbReference type="Google" id="ProtNLM"/>
    </source>
</evidence>
<organism evidence="8">
    <name type="scientific">marine metagenome</name>
    <dbReference type="NCBI Taxonomy" id="408172"/>
    <lineage>
        <taxon>unclassified sequences</taxon>
        <taxon>metagenomes</taxon>
        <taxon>ecological metagenomes</taxon>
    </lineage>
</organism>
<keyword evidence="3 7" id="KW-0812">Transmembrane</keyword>
<accession>A0A381QA44</accession>
<dbReference type="Pfam" id="PF02653">
    <property type="entry name" value="BPD_transp_2"/>
    <property type="match status" value="1"/>
</dbReference>
<evidence type="ECO:0000256" key="1">
    <source>
        <dbReference type="ARBA" id="ARBA00004651"/>
    </source>
</evidence>
<reference evidence="8" key="1">
    <citation type="submission" date="2018-05" db="EMBL/GenBank/DDBJ databases">
        <authorList>
            <person name="Lanie J.A."/>
            <person name="Ng W.-L."/>
            <person name="Kazmierczak K.M."/>
            <person name="Andrzejewski T.M."/>
            <person name="Davidsen T.M."/>
            <person name="Wayne K.J."/>
            <person name="Tettelin H."/>
            <person name="Glass J.I."/>
            <person name="Rusch D."/>
            <person name="Podicherti R."/>
            <person name="Tsui H.-C.T."/>
            <person name="Winkler M.E."/>
        </authorList>
    </citation>
    <scope>NUCLEOTIDE SEQUENCE</scope>
</reference>
<gene>
    <name evidence="8" type="ORF">METZ01_LOCUS28702</name>
</gene>
<evidence type="ECO:0000256" key="4">
    <source>
        <dbReference type="ARBA" id="ARBA00022989"/>
    </source>
</evidence>
<dbReference type="EMBL" id="UINC01001260">
    <property type="protein sequence ID" value="SUZ75848.1"/>
    <property type="molecule type" value="Genomic_DNA"/>
</dbReference>
<sequence>VKLAILLVVLIALPLILPGYRIFTVNYMAIFVIVGLGMNLLIGDTGQVSLGHAGFLAVGAYTTVLMMTELGAPFPLALPVGGLVTAGFGFLLGLPALRLQGPYLAIVTLGFGIAVTQIIGHSAFFGGHMGLVVPTATLGPISLSGDVSQYYVIVGTALVLALCARNLSVTRVGRAFRAVRDSEIAAATMGVDVAYYKTLSFALSAAFAGIAGGLLALMTGFISPGVFNFLLSLMFLAMVVFGGIGSIPGAVLGSIVMGYLNLEMDAFEEFPLLGPTLESFSSRFMSSGGLPNFGWVVTGLLIVLTILIEPRGLHGLWIRVGDMVGGGKRDTGTSSGASAGPGAGPSGSSADPPGPPGGVN</sequence>
<dbReference type="AlphaFoldDB" id="A0A381QA44"/>
<evidence type="ECO:0000256" key="2">
    <source>
        <dbReference type="ARBA" id="ARBA00022475"/>
    </source>
</evidence>
<dbReference type="InterPro" id="IPR043428">
    <property type="entry name" value="LivM-like"/>
</dbReference>
<feature type="transmembrane region" description="Helical" evidence="7">
    <location>
        <begin position="74"/>
        <end position="97"/>
    </location>
</feature>
<feature type="transmembrane region" description="Helical" evidence="7">
    <location>
        <begin position="104"/>
        <end position="127"/>
    </location>
</feature>
<dbReference type="InterPro" id="IPR001851">
    <property type="entry name" value="ABC_transp_permease"/>
</dbReference>
<proteinExistence type="predicted"/>
<keyword evidence="2" id="KW-1003">Cell membrane</keyword>
<feature type="transmembrane region" description="Helical" evidence="7">
    <location>
        <begin position="49"/>
        <end position="68"/>
    </location>
</feature>
<protein>
    <recommendedName>
        <fullName evidence="9">Branched-chain amino acid ABC transporter permease</fullName>
    </recommendedName>
</protein>
<evidence type="ECO:0000256" key="6">
    <source>
        <dbReference type="SAM" id="MobiDB-lite"/>
    </source>
</evidence>
<evidence type="ECO:0000256" key="3">
    <source>
        <dbReference type="ARBA" id="ARBA00022692"/>
    </source>
</evidence>
<evidence type="ECO:0000256" key="7">
    <source>
        <dbReference type="SAM" id="Phobius"/>
    </source>
</evidence>
<feature type="transmembrane region" description="Helical" evidence="7">
    <location>
        <begin position="147"/>
        <end position="167"/>
    </location>
</feature>
<dbReference type="PANTHER" id="PTHR30482">
    <property type="entry name" value="HIGH-AFFINITY BRANCHED-CHAIN AMINO ACID TRANSPORT SYSTEM PERMEASE"/>
    <property type="match status" value="1"/>
</dbReference>
<name>A0A381QA44_9ZZZZ</name>
<keyword evidence="4 7" id="KW-1133">Transmembrane helix</keyword>
<evidence type="ECO:0000256" key="5">
    <source>
        <dbReference type="ARBA" id="ARBA00023136"/>
    </source>
</evidence>
<comment type="subcellular location">
    <subcellularLocation>
        <location evidence="1">Cell membrane</location>
        <topology evidence="1">Multi-pass membrane protein</topology>
    </subcellularLocation>
</comment>
<dbReference type="GO" id="GO:0005886">
    <property type="term" value="C:plasma membrane"/>
    <property type="evidence" value="ECO:0007669"/>
    <property type="project" value="UniProtKB-SubCell"/>
</dbReference>
<dbReference type="GO" id="GO:0015658">
    <property type="term" value="F:branched-chain amino acid transmembrane transporter activity"/>
    <property type="evidence" value="ECO:0007669"/>
    <property type="project" value="InterPro"/>
</dbReference>
<feature type="transmembrane region" description="Helical" evidence="7">
    <location>
        <begin position="24"/>
        <end position="42"/>
    </location>
</feature>
<dbReference type="CDD" id="cd06581">
    <property type="entry name" value="TM_PBP1_LivM_like"/>
    <property type="match status" value="1"/>
</dbReference>
<keyword evidence="5 7" id="KW-0472">Membrane</keyword>